<accession>W5XZN3</accession>
<keyword evidence="2" id="KW-1185">Reference proteome</keyword>
<dbReference type="Proteomes" id="UP000019222">
    <property type="component" value="Chromosome"/>
</dbReference>
<name>W5XZN3_9CORY</name>
<dbReference type="KEGG" id="cvt:B843_03645"/>
<sequence>MCLSRAPRPLSLDETTALDLAATYMKQLGFGNESLHGDTPYAAAEYDARRRRIHAGLARLVRTGMASTGDNGITFGSTLAGQSFAQSLDGAYADAYGQAVVQLLALGLDVVVGQVQKKVLQHG</sequence>
<gene>
    <name evidence="1" type="ORF">B843_03645</name>
</gene>
<dbReference type="STRING" id="1224164.B843_03645"/>
<dbReference type="PATRIC" id="fig|1224164.3.peg.722"/>
<proteinExistence type="predicted"/>
<dbReference type="HOGENOM" id="CLU_134406_1_0_11"/>
<dbReference type="AlphaFoldDB" id="W5XZN3"/>
<organism evidence="1 2">
    <name type="scientific">Corynebacterium vitaeruminis DSM 20294</name>
    <dbReference type="NCBI Taxonomy" id="1224164"/>
    <lineage>
        <taxon>Bacteria</taxon>
        <taxon>Bacillati</taxon>
        <taxon>Actinomycetota</taxon>
        <taxon>Actinomycetes</taxon>
        <taxon>Mycobacteriales</taxon>
        <taxon>Corynebacteriaceae</taxon>
        <taxon>Corynebacterium</taxon>
    </lineage>
</organism>
<dbReference type="InterPro" id="IPR046904">
    <property type="entry name" value="ABC-3C_MC2"/>
</dbReference>
<reference evidence="1 2" key="1">
    <citation type="submission" date="2013-02" db="EMBL/GenBank/DDBJ databases">
        <title>The complete genome sequence of Corynebacterium vitaeruminis DSM 20294.</title>
        <authorList>
            <person name="Ruckert C."/>
            <person name="Albersmeier A."/>
            <person name="Kalinowski J."/>
        </authorList>
    </citation>
    <scope>NUCLEOTIDE SEQUENCE [LARGE SCALE GENOMIC DNA]</scope>
    <source>
        <strain evidence="2">ATCC 10234</strain>
    </source>
</reference>
<dbReference type="Pfam" id="PF20288">
    <property type="entry name" value="MC2"/>
    <property type="match status" value="1"/>
</dbReference>
<dbReference type="EMBL" id="CP004353">
    <property type="protein sequence ID" value="AHI22120.1"/>
    <property type="molecule type" value="Genomic_DNA"/>
</dbReference>
<evidence type="ECO:0000313" key="2">
    <source>
        <dbReference type="Proteomes" id="UP000019222"/>
    </source>
</evidence>
<dbReference type="eggNOG" id="ENOG502ZSTQ">
    <property type="taxonomic scope" value="Bacteria"/>
</dbReference>
<evidence type="ECO:0000313" key="1">
    <source>
        <dbReference type="EMBL" id="AHI22120.1"/>
    </source>
</evidence>
<protein>
    <submittedName>
        <fullName evidence="1">Uncharacterized protein</fullName>
    </submittedName>
</protein>